<dbReference type="AlphaFoldDB" id="A0A9Y2JI44"/>
<evidence type="ECO:0000313" key="2">
    <source>
        <dbReference type="EMBL" id="WIX98939.1"/>
    </source>
</evidence>
<sequence>MTIVQQVNRRRFLTATGVTAAAALAAGATQVDWGHLMSAAGENPLDPDAGVLVVVTLYGGNDGLNTVVPASDSAYLNARSELAYQPEEVLDLGEGLGLNPGMKGFKSLWDGGQLAVLRGVGYPKPDHSHFRSMAIWQTASPETSVPTGWLGRWLDATGDDPLRAVSVDPVLPPMLAGERTAAASLPVGGLKLPEGALGKAFEDLGAAQPGEGFWQARAARSVNDLHRAVRTLGGSEKDKGKTQPRKGELAAQLDVVAGLIEAGVPTRVYSVSLGGFDTHADERGTQQRLLTELDGALAPFAQRLAKSDRGKQATVLVYSEFGRRVTANASQGTDHGTAGPVLVLGPKVKGGFHGAEPSLTDLDDGDLKLTTDFRDVYASLVEDVLGTDAGKVLPGHSGRMTGLFT</sequence>
<evidence type="ECO:0000256" key="1">
    <source>
        <dbReference type="SAM" id="SignalP"/>
    </source>
</evidence>
<reference evidence="2 3" key="1">
    <citation type="submission" date="2023-06" db="EMBL/GenBank/DDBJ databases">
        <authorList>
            <person name="Oyuntsetseg B."/>
            <person name="Kim S.B."/>
        </authorList>
    </citation>
    <scope>NUCLEOTIDE SEQUENCE [LARGE SCALE GENOMIC DNA]</scope>
    <source>
        <strain evidence="2 3">4-36</strain>
    </source>
</reference>
<organism evidence="2 3">
    <name type="scientific">Amycolatopsis mongoliensis</name>
    <dbReference type="NCBI Taxonomy" id="715475"/>
    <lineage>
        <taxon>Bacteria</taxon>
        <taxon>Bacillati</taxon>
        <taxon>Actinomycetota</taxon>
        <taxon>Actinomycetes</taxon>
        <taxon>Pseudonocardiales</taxon>
        <taxon>Pseudonocardiaceae</taxon>
        <taxon>Amycolatopsis</taxon>
    </lineage>
</organism>
<protein>
    <submittedName>
        <fullName evidence="2">DUF1501 domain-containing protein</fullName>
    </submittedName>
</protein>
<feature type="chain" id="PRO_5040789052" evidence="1">
    <location>
        <begin position="21"/>
        <end position="405"/>
    </location>
</feature>
<proteinExistence type="predicted"/>
<dbReference type="EMBL" id="CP127295">
    <property type="protein sequence ID" value="WIX98939.1"/>
    <property type="molecule type" value="Genomic_DNA"/>
</dbReference>
<dbReference type="RefSeq" id="WP_285995422.1">
    <property type="nucleotide sequence ID" value="NZ_CP127295.1"/>
</dbReference>
<dbReference type="PROSITE" id="PS51318">
    <property type="entry name" value="TAT"/>
    <property type="match status" value="1"/>
</dbReference>
<name>A0A9Y2JI44_9PSEU</name>
<dbReference type="InterPro" id="IPR006311">
    <property type="entry name" value="TAT_signal"/>
</dbReference>
<dbReference type="Pfam" id="PF07394">
    <property type="entry name" value="DUF1501"/>
    <property type="match status" value="1"/>
</dbReference>
<accession>A0A9Y2JI44</accession>
<evidence type="ECO:0000313" key="3">
    <source>
        <dbReference type="Proteomes" id="UP001239397"/>
    </source>
</evidence>
<dbReference type="KEGG" id="amog:QRX60_33445"/>
<feature type="signal peptide" evidence="1">
    <location>
        <begin position="1"/>
        <end position="20"/>
    </location>
</feature>
<dbReference type="PANTHER" id="PTHR43737">
    <property type="entry name" value="BLL7424 PROTEIN"/>
    <property type="match status" value="1"/>
</dbReference>
<keyword evidence="1" id="KW-0732">Signal</keyword>
<dbReference type="PANTHER" id="PTHR43737:SF1">
    <property type="entry name" value="DUF1501 DOMAIN-CONTAINING PROTEIN"/>
    <property type="match status" value="1"/>
</dbReference>
<keyword evidence="3" id="KW-1185">Reference proteome</keyword>
<dbReference type="Proteomes" id="UP001239397">
    <property type="component" value="Chromosome"/>
</dbReference>
<gene>
    <name evidence="2" type="ORF">QRX60_33445</name>
</gene>
<dbReference type="InterPro" id="IPR010869">
    <property type="entry name" value="DUF1501"/>
</dbReference>